<evidence type="ECO:0000313" key="1">
    <source>
        <dbReference type="EMBL" id="CAF1571377.1"/>
    </source>
</evidence>
<gene>
    <name evidence="1" type="ORF">JYZ213_LOCUS47368</name>
</gene>
<feature type="non-terminal residue" evidence="1">
    <location>
        <position position="1"/>
    </location>
</feature>
<dbReference type="EMBL" id="CAJNOG010009260">
    <property type="protein sequence ID" value="CAF1571377.1"/>
    <property type="molecule type" value="Genomic_DNA"/>
</dbReference>
<dbReference type="AlphaFoldDB" id="A0A815YJK8"/>
<name>A0A815YJK8_9BILA</name>
<accession>A0A815YJK8</accession>
<comment type="caution">
    <text evidence="1">The sequence shown here is derived from an EMBL/GenBank/DDBJ whole genome shotgun (WGS) entry which is preliminary data.</text>
</comment>
<reference evidence="1" key="1">
    <citation type="submission" date="2021-02" db="EMBL/GenBank/DDBJ databases">
        <authorList>
            <person name="Nowell W R."/>
        </authorList>
    </citation>
    <scope>NUCLEOTIDE SEQUENCE</scope>
</reference>
<evidence type="ECO:0000313" key="2">
    <source>
        <dbReference type="Proteomes" id="UP000663845"/>
    </source>
</evidence>
<sequence length="61" mass="7017">TAPNVQYAPHGHHHVQPTHYNDFLSAGQHYADSYRHEFRFLKLAPPTKPKRSASRQLGQSH</sequence>
<proteinExistence type="predicted"/>
<organism evidence="1 2">
    <name type="scientific">Adineta steineri</name>
    <dbReference type="NCBI Taxonomy" id="433720"/>
    <lineage>
        <taxon>Eukaryota</taxon>
        <taxon>Metazoa</taxon>
        <taxon>Spiralia</taxon>
        <taxon>Gnathifera</taxon>
        <taxon>Rotifera</taxon>
        <taxon>Eurotatoria</taxon>
        <taxon>Bdelloidea</taxon>
        <taxon>Adinetida</taxon>
        <taxon>Adinetidae</taxon>
        <taxon>Adineta</taxon>
    </lineage>
</organism>
<dbReference type="Proteomes" id="UP000663845">
    <property type="component" value="Unassembled WGS sequence"/>
</dbReference>
<protein>
    <submittedName>
        <fullName evidence="1">Uncharacterized protein</fullName>
    </submittedName>
</protein>